<accession>A0A1G1Z2N4</accession>
<evidence type="ECO:0000256" key="2">
    <source>
        <dbReference type="SAM" id="Phobius"/>
    </source>
</evidence>
<proteinExistence type="predicted"/>
<evidence type="ECO:0008006" key="5">
    <source>
        <dbReference type="Google" id="ProtNLM"/>
    </source>
</evidence>
<keyword evidence="2" id="KW-1133">Transmembrane helix</keyword>
<dbReference type="AlphaFoldDB" id="A0A1G1Z2N4"/>
<feature type="transmembrane region" description="Helical" evidence="2">
    <location>
        <begin position="12"/>
        <end position="33"/>
    </location>
</feature>
<feature type="transmembrane region" description="Helical" evidence="2">
    <location>
        <begin position="45"/>
        <end position="64"/>
    </location>
</feature>
<evidence type="ECO:0000313" key="3">
    <source>
        <dbReference type="EMBL" id="OGY58888.1"/>
    </source>
</evidence>
<keyword evidence="2" id="KW-0472">Membrane</keyword>
<feature type="coiled-coil region" evidence="1">
    <location>
        <begin position="68"/>
        <end position="102"/>
    </location>
</feature>
<dbReference type="Proteomes" id="UP000178259">
    <property type="component" value="Unassembled WGS sequence"/>
</dbReference>
<evidence type="ECO:0000313" key="4">
    <source>
        <dbReference type="Proteomes" id="UP000178259"/>
    </source>
</evidence>
<keyword evidence="2" id="KW-0812">Transmembrane</keyword>
<keyword evidence="1" id="KW-0175">Coiled coil</keyword>
<gene>
    <name evidence="3" type="ORF">A3E61_01740</name>
</gene>
<comment type="caution">
    <text evidence="3">The sequence shown here is derived from an EMBL/GenBank/DDBJ whole genome shotgun (WGS) entry which is preliminary data.</text>
</comment>
<organism evidence="3 4">
    <name type="scientific">Candidatus Colwellbacteria bacterium RIFCSPHIGHO2_12_FULL_43_12</name>
    <dbReference type="NCBI Taxonomy" id="1797688"/>
    <lineage>
        <taxon>Bacteria</taxon>
        <taxon>Candidatus Colwelliibacteriota</taxon>
    </lineage>
</organism>
<protein>
    <recommendedName>
        <fullName evidence="5">DUF1003 domain-containing protein</fullName>
    </recommendedName>
</protein>
<evidence type="ECO:0000256" key="1">
    <source>
        <dbReference type="SAM" id="Coils"/>
    </source>
</evidence>
<reference evidence="3 4" key="1">
    <citation type="journal article" date="2016" name="Nat. Commun.">
        <title>Thousands of microbial genomes shed light on interconnected biogeochemical processes in an aquifer system.</title>
        <authorList>
            <person name="Anantharaman K."/>
            <person name="Brown C.T."/>
            <person name="Hug L.A."/>
            <person name="Sharon I."/>
            <person name="Castelle C.J."/>
            <person name="Probst A.J."/>
            <person name="Thomas B.C."/>
            <person name="Singh A."/>
            <person name="Wilkins M.J."/>
            <person name="Karaoz U."/>
            <person name="Brodie E.L."/>
            <person name="Williams K.H."/>
            <person name="Hubbard S.S."/>
            <person name="Banfield J.F."/>
        </authorList>
    </citation>
    <scope>NUCLEOTIDE SEQUENCE [LARGE SCALE GENOMIC DNA]</scope>
</reference>
<dbReference type="EMBL" id="MHIW01000014">
    <property type="protein sequence ID" value="OGY58888.1"/>
    <property type="molecule type" value="Genomic_DNA"/>
</dbReference>
<name>A0A1G1Z2N4_9BACT</name>
<sequence length="147" mass="16688">MNNWLEKKSTNMTNWIGTPGSLVIHTFLFIAAFSLQLLDIPFDSILLILTTIVSLEAIYLAIFIQMTVNRQAKQIEEVGEDIEGIQEEVKDLGEDIDKIQEEDEDAMGDERVQKTLATIEGSLKKIAEEMEVIKTRVGNRTDDLFKQ</sequence>